<protein>
    <submittedName>
        <fullName evidence="3">Glycosyltransferase</fullName>
    </submittedName>
</protein>
<keyword evidence="4" id="KW-1185">Reference proteome</keyword>
<dbReference type="CDD" id="cd04179">
    <property type="entry name" value="DPM_DPG-synthase_like"/>
    <property type="match status" value="1"/>
</dbReference>
<dbReference type="KEGG" id="twh:TWT_038"/>
<dbReference type="PANTHER" id="PTHR48090:SF7">
    <property type="entry name" value="RFBJ PROTEIN"/>
    <property type="match status" value="1"/>
</dbReference>
<keyword evidence="3" id="KW-0808">Transferase</keyword>
<feature type="domain" description="Glycosyltransferase 2-like" evidence="2">
    <location>
        <begin position="7"/>
        <end position="160"/>
    </location>
</feature>
<sequence length="242" mass="26187">MTNRVLVVVPAHNEALSLPGTLQEIKENLPGFSVLVIDDGSTDATSDAAEAHSIKVIRIPFNAGVGGAMRLGFRFALRKGFNVVVQVDADGQHNPKYVSELINRLNNRHDKPDIVIGARFAGCGNYKLRGPRRWAIFALSKLMSRFAKTNLTDVTSGFRASGTRAIKLFAEKYPTEYLGDTVESVAIALKEGLVVRQVPVAMRERKAGTPSHGPCRATLLLLRVVVAALVAPLKSGKSKGCR</sequence>
<dbReference type="GeneID" id="67387818"/>
<evidence type="ECO:0000313" key="3">
    <source>
        <dbReference type="EMBL" id="AAO44135.1"/>
    </source>
</evidence>
<evidence type="ECO:0000256" key="1">
    <source>
        <dbReference type="ARBA" id="ARBA00006739"/>
    </source>
</evidence>
<evidence type="ECO:0000259" key="2">
    <source>
        <dbReference type="Pfam" id="PF00535"/>
    </source>
</evidence>
<dbReference type="Proteomes" id="UP000002200">
    <property type="component" value="Chromosome"/>
</dbReference>
<dbReference type="AlphaFoldDB" id="Q83H25"/>
<dbReference type="OrthoDB" id="9810303at2"/>
<name>Q83H25_TROWT</name>
<dbReference type="Pfam" id="PF00535">
    <property type="entry name" value="Glycos_transf_2"/>
    <property type="match status" value="1"/>
</dbReference>
<accession>Q83H25</accession>
<dbReference type="STRING" id="203267.TWT_038"/>
<dbReference type="SUPFAM" id="SSF53448">
    <property type="entry name" value="Nucleotide-diphospho-sugar transferases"/>
    <property type="match status" value="1"/>
</dbReference>
<dbReference type="InterPro" id="IPR050256">
    <property type="entry name" value="Glycosyltransferase_2"/>
</dbReference>
<evidence type="ECO:0000313" key="4">
    <source>
        <dbReference type="Proteomes" id="UP000002200"/>
    </source>
</evidence>
<dbReference type="InterPro" id="IPR001173">
    <property type="entry name" value="Glyco_trans_2-like"/>
</dbReference>
<dbReference type="Gene3D" id="3.90.550.10">
    <property type="entry name" value="Spore Coat Polysaccharide Biosynthesis Protein SpsA, Chain A"/>
    <property type="match status" value="1"/>
</dbReference>
<dbReference type="RefSeq" id="WP_011096013.1">
    <property type="nucleotide sequence ID" value="NC_004572.3"/>
</dbReference>
<dbReference type="HOGENOM" id="CLU_033536_7_4_11"/>
<proteinExistence type="inferred from homology"/>
<comment type="similarity">
    <text evidence="1">Belongs to the glycosyltransferase 2 family.</text>
</comment>
<dbReference type="eggNOG" id="COG1216">
    <property type="taxonomic scope" value="Bacteria"/>
</dbReference>
<dbReference type="GO" id="GO:0016740">
    <property type="term" value="F:transferase activity"/>
    <property type="evidence" value="ECO:0007669"/>
    <property type="project" value="UniProtKB-KW"/>
</dbReference>
<dbReference type="CAZy" id="GT2">
    <property type="family name" value="Glycosyltransferase Family 2"/>
</dbReference>
<reference evidence="3 4" key="1">
    <citation type="journal article" date="2003" name="Genome Res.">
        <title>Tropheryma whipplei twist: a human pathogenic Actinobacteria with a reduced genome.</title>
        <authorList>
            <person name="Raoult D."/>
            <person name="Ogata H."/>
            <person name="Audic S."/>
            <person name="Robert C."/>
            <person name="Suhre K."/>
            <person name="Drancourt M."/>
            <person name="Claverie J.-M."/>
        </authorList>
    </citation>
    <scope>NUCLEOTIDE SEQUENCE [LARGE SCALE GENOMIC DNA]</scope>
    <source>
        <strain evidence="3 4">Twist</strain>
    </source>
</reference>
<dbReference type="InterPro" id="IPR029044">
    <property type="entry name" value="Nucleotide-diphossugar_trans"/>
</dbReference>
<dbReference type="PANTHER" id="PTHR48090">
    <property type="entry name" value="UNDECAPRENYL-PHOSPHATE 4-DEOXY-4-FORMAMIDO-L-ARABINOSE TRANSFERASE-RELATED"/>
    <property type="match status" value="1"/>
</dbReference>
<organism evidence="3 4">
    <name type="scientific">Tropheryma whipplei (strain Twist)</name>
    <name type="common">Whipple's bacillus</name>
    <dbReference type="NCBI Taxonomy" id="203267"/>
    <lineage>
        <taxon>Bacteria</taxon>
        <taxon>Bacillati</taxon>
        <taxon>Actinomycetota</taxon>
        <taxon>Actinomycetes</taxon>
        <taxon>Micrococcales</taxon>
        <taxon>Tropherymataceae</taxon>
        <taxon>Tropheryma</taxon>
    </lineage>
</organism>
<dbReference type="EMBL" id="AE014184">
    <property type="protein sequence ID" value="AAO44135.1"/>
    <property type="molecule type" value="Genomic_DNA"/>
</dbReference>
<gene>
    <name evidence="3" type="ordered locus">TWT_038</name>
</gene>